<dbReference type="InterPro" id="IPR051913">
    <property type="entry name" value="GH2_Domain-Containing"/>
</dbReference>
<name>A0A934VS16_9BACT</name>
<protein>
    <submittedName>
        <fullName evidence="9">DUF4982 domain-containing protein</fullName>
    </submittedName>
</protein>
<dbReference type="PANTHER" id="PTHR42732:SF1">
    <property type="entry name" value="BETA-MANNOSIDASE"/>
    <property type="match status" value="1"/>
</dbReference>
<dbReference type="SUPFAM" id="SSF49785">
    <property type="entry name" value="Galactose-binding domain-like"/>
    <property type="match status" value="1"/>
</dbReference>
<dbReference type="Proteomes" id="UP000617628">
    <property type="component" value="Unassembled WGS sequence"/>
</dbReference>
<dbReference type="SUPFAM" id="SSF49373">
    <property type="entry name" value="Invasin/intimin cell-adhesion fragments"/>
    <property type="match status" value="1"/>
</dbReference>
<reference evidence="9" key="1">
    <citation type="submission" date="2021-01" db="EMBL/GenBank/DDBJ databases">
        <title>Modified the classification status of verrucomicrobia.</title>
        <authorList>
            <person name="Feng X."/>
        </authorList>
    </citation>
    <scope>NUCLEOTIDE SEQUENCE</scope>
    <source>
        <strain evidence="9">KCTC 13126</strain>
    </source>
</reference>
<dbReference type="InterPro" id="IPR017853">
    <property type="entry name" value="GH"/>
</dbReference>
<comment type="caution">
    <text evidence="9">The sequence shown here is derived from an EMBL/GenBank/DDBJ whole genome shotgun (WGS) entry which is preliminary data.</text>
</comment>
<feature type="domain" description="Glycoside hydrolase family 2 catalytic" evidence="5">
    <location>
        <begin position="278"/>
        <end position="411"/>
    </location>
</feature>
<dbReference type="InterPro" id="IPR013783">
    <property type="entry name" value="Ig-like_fold"/>
</dbReference>
<evidence type="ECO:0000256" key="3">
    <source>
        <dbReference type="ARBA" id="ARBA00023295"/>
    </source>
</evidence>
<dbReference type="EMBL" id="JAENIL010000032">
    <property type="protein sequence ID" value="MBK1878540.1"/>
    <property type="molecule type" value="Genomic_DNA"/>
</dbReference>
<dbReference type="Gene3D" id="2.60.120.260">
    <property type="entry name" value="Galactose-binding domain-like"/>
    <property type="match status" value="1"/>
</dbReference>
<organism evidence="9 10">
    <name type="scientific">Pelagicoccus mobilis</name>
    <dbReference type="NCBI Taxonomy" id="415221"/>
    <lineage>
        <taxon>Bacteria</taxon>
        <taxon>Pseudomonadati</taxon>
        <taxon>Verrucomicrobiota</taxon>
        <taxon>Opitutia</taxon>
        <taxon>Puniceicoccales</taxon>
        <taxon>Pelagicoccaceae</taxon>
        <taxon>Pelagicoccus</taxon>
    </lineage>
</organism>
<dbReference type="PANTHER" id="PTHR42732">
    <property type="entry name" value="BETA-GALACTOSIDASE"/>
    <property type="match status" value="1"/>
</dbReference>
<dbReference type="SUPFAM" id="SSF51445">
    <property type="entry name" value="(Trans)glycosidases"/>
    <property type="match status" value="1"/>
</dbReference>
<feature type="domain" description="Glycosyl hydrolases family 2 sugar binding" evidence="6">
    <location>
        <begin position="61"/>
        <end position="155"/>
    </location>
</feature>
<dbReference type="InterPro" id="IPR006102">
    <property type="entry name" value="Ig-like_GH2"/>
</dbReference>
<dbReference type="InterPro" id="IPR036156">
    <property type="entry name" value="Beta-gal/glucu_dom_sf"/>
</dbReference>
<proteinExistence type="inferred from homology"/>
<keyword evidence="10" id="KW-1185">Reference proteome</keyword>
<evidence type="ECO:0000259" key="6">
    <source>
        <dbReference type="Pfam" id="PF02837"/>
    </source>
</evidence>
<dbReference type="Pfam" id="PF02836">
    <property type="entry name" value="Glyco_hydro_2_C"/>
    <property type="match status" value="1"/>
</dbReference>
<dbReference type="SUPFAM" id="SSF49303">
    <property type="entry name" value="beta-Galactosidase/glucuronidase domain"/>
    <property type="match status" value="1"/>
</dbReference>
<dbReference type="PRINTS" id="PR00132">
    <property type="entry name" value="GLHYDRLASE2"/>
</dbReference>
<evidence type="ECO:0000256" key="2">
    <source>
        <dbReference type="ARBA" id="ARBA00022801"/>
    </source>
</evidence>
<keyword evidence="2" id="KW-0378">Hydrolase</keyword>
<gene>
    <name evidence="9" type="ORF">JIN87_16790</name>
</gene>
<dbReference type="InterPro" id="IPR006104">
    <property type="entry name" value="Glyco_hydro_2_N"/>
</dbReference>
<accession>A0A934VS16</accession>
<dbReference type="InterPro" id="IPR006101">
    <property type="entry name" value="Glyco_hydro_2"/>
</dbReference>
<dbReference type="RefSeq" id="WP_200356752.1">
    <property type="nucleotide sequence ID" value="NZ_JAENIL010000032.1"/>
</dbReference>
<dbReference type="Pfam" id="PF18565">
    <property type="entry name" value="Glyco_hydro2_C5"/>
    <property type="match status" value="1"/>
</dbReference>
<dbReference type="InterPro" id="IPR040605">
    <property type="entry name" value="Glyco_hydro2_dom5"/>
</dbReference>
<evidence type="ECO:0000256" key="1">
    <source>
        <dbReference type="ARBA" id="ARBA00007401"/>
    </source>
</evidence>
<dbReference type="InterPro" id="IPR006103">
    <property type="entry name" value="Glyco_hydro_2_cat"/>
</dbReference>
<feature type="domain" description="Glycoside hydrolase family 2 immunoglobulin-like beta-sandwich" evidence="4">
    <location>
        <begin position="167"/>
        <end position="270"/>
    </location>
</feature>
<sequence length="821" mass="92841">MKREKDFNFGWRFALEDETRFSGQGFDDSKWRELRLPHDWSVGFSFDKEKGEGATGYLVGGIGWYRKHFPTPEGGDDVSTFVVFDGVYNNSEFWVNGHKLGFHPYGYSPIKYDLTPYLTKDGSDNVIAVRVDHSRYCDSRWYTGSGIYRNVKLVTVSKVHVPIWGTFVTTPEVSAEKAEVSLEYKLRNDSGQAVEAKVTTRFYCPGRYEVASVTDMVSLSAGSEATRNQKTSIANPHRWDLETPELYKAVTTVIVDDEILDTYDTVFGIRSIRFDPNEGFFLNGRNELIKGVCLHHDAGLVGAAVPKEVWRRRFQALKDGGCNAIRIAHNPGSTEFIDLCDEMGLLVQNEFFDEWDNPKDKRLNKEEQEPDYLSEGYTRYFQEWAEADLKAVMLRDRNHPSIIQWSIGNEIEWTYPRDVAATGFFNMSWEGNYFWEHPPRNFEEIKEAYDNSPADNYTLADTAKKLAAWTRELDTSRPVIANCILPSVSHVTGYGEALDIVGYSYRRVMYDLCHENFPDKVIMGTENLGQWHEWKAIEERPHICGTFLWTGIDYMGEVNKQWPVKALAAGLLDVGGFKKPSFHMMKTLWNKEEPHVYLATQTLEKSINKIDEESGEIVAKDPKAWEQALWIWHDMNESWNYEEGEMIAAEVYSNCEEVELFLNGESLGVKRLEDFEDRIYKWAVPFAAGKLEAVGRGGAGESSCSRITDGDAAAIELSVDKPKLAADSYDAAHIVAQLKDVDGNDVVCSEAEIKFEVSGDCEWLGVDNGARDNVQDFQAKKIVTNRGRCLAIVRAGSEASNVTVTAKAEGLPDAVATIEIG</sequence>
<dbReference type="InterPro" id="IPR008979">
    <property type="entry name" value="Galactose-bd-like_sf"/>
</dbReference>
<dbReference type="InterPro" id="IPR032311">
    <property type="entry name" value="DUF4982"/>
</dbReference>
<dbReference type="Gene3D" id="2.60.40.10">
    <property type="entry name" value="Immunoglobulins"/>
    <property type="match status" value="3"/>
</dbReference>
<evidence type="ECO:0000313" key="9">
    <source>
        <dbReference type="EMBL" id="MBK1878540.1"/>
    </source>
</evidence>
<keyword evidence="3" id="KW-0326">Glycosidase</keyword>
<evidence type="ECO:0000259" key="8">
    <source>
        <dbReference type="Pfam" id="PF18565"/>
    </source>
</evidence>
<dbReference type="AlphaFoldDB" id="A0A934VS16"/>
<evidence type="ECO:0000259" key="5">
    <source>
        <dbReference type="Pfam" id="PF02836"/>
    </source>
</evidence>
<feature type="domain" description="DUF4982" evidence="7">
    <location>
        <begin position="644"/>
        <end position="700"/>
    </location>
</feature>
<feature type="domain" description="Glycoside hydrolase family 2" evidence="8">
    <location>
        <begin position="715"/>
        <end position="815"/>
    </location>
</feature>
<dbReference type="GO" id="GO:0004553">
    <property type="term" value="F:hydrolase activity, hydrolyzing O-glycosyl compounds"/>
    <property type="evidence" value="ECO:0007669"/>
    <property type="project" value="InterPro"/>
</dbReference>
<evidence type="ECO:0000313" key="10">
    <source>
        <dbReference type="Proteomes" id="UP000617628"/>
    </source>
</evidence>
<dbReference type="Pfam" id="PF02837">
    <property type="entry name" value="Glyco_hydro_2_N"/>
    <property type="match status" value="1"/>
</dbReference>
<dbReference type="Pfam" id="PF00703">
    <property type="entry name" value="Glyco_hydro_2"/>
    <property type="match status" value="1"/>
</dbReference>
<dbReference type="Gene3D" id="3.20.20.80">
    <property type="entry name" value="Glycosidases"/>
    <property type="match status" value="1"/>
</dbReference>
<evidence type="ECO:0000259" key="4">
    <source>
        <dbReference type="Pfam" id="PF00703"/>
    </source>
</evidence>
<dbReference type="Pfam" id="PF16355">
    <property type="entry name" value="DUF4982"/>
    <property type="match status" value="1"/>
</dbReference>
<comment type="similarity">
    <text evidence="1">Belongs to the glycosyl hydrolase 2 family.</text>
</comment>
<dbReference type="GO" id="GO:0005975">
    <property type="term" value="P:carbohydrate metabolic process"/>
    <property type="evidence" value="ECO:0007669"/>
    <property type="project" value="InterPro"/>
</dbReference>
<evidence type="ECO:0000259" key="7">
    <source>
        <dbReference type="Pfam" id="PF16355"/>
    </source>
</evidence>
<dbReference type="InterPro" id="IPR008964">
    <property type="entry name" value="Invasin/intimin_cell_adhesion"/>
</dbReference>